<keyword evidence="2" id="KW-1185">Reference proteome</keyword>
<dbReference type="InterPro" id="IPR017642">
    <property type="entry name" value="DNA_S_mod_DndB"/>
</dbReference>
<dbReference type="Pfam" id="PF14072">
    <property type="entry name" value="DndB"/>
    <property type="match status" value="1"/>
</dbReference>
<dbReference type="InterPro" id="IPR017601">
    <property type="entry name" value="DGQHR-contain_dom"/>
</dbReference>
<dbReference type="CDD" id="cd16413">
    <property type="entry name" value="DGQHR_domain"/>
    <property type="match status" value="1"/>
</dbReference>
<name>A0ABV9JI03_9GAMM</name>
<reference evidence="2" key="1">
    <citation type="journal article" date="2019" name="Int. J. Syst. Evol. Microbiol.">
        <title>The Global Catalogue of Microorganisms (GCM) 10K type strain sequencing project: providing services to taxonomists for standard genome sequencing and annotation.</title>
        <authorList>
            <consortium name="The Broad Institute Genomics Platform"/>
            <consortium name="The Broad Institute Genome Sequencing Center for Infectious Disease"/>
            <person name="Wu L."/>
            <person name="Ma J."/>
        </authorList>
    </citation>
    <scope>NUCLEOTIDE SEQUENCE [LARGE SCALE GENOMIC DNA]</scope>
    <source>
        <strain evidence="2">DT28</strain>
    </source>
</reference>
<comment type="caution">
    <text evidence="1">The sequence shown here is derived from an EMBL/GenBank/DDBJ whole genome shotgun (WGS) entry which is preliminary data.</text>
</comment>
<sequence length="389" mass="44876">MNIPISINAIKIRQQIGEFFVAKIKASDLVKITYSDVRELQQEREVETYLGIQRPLSEARAKEIQDYVKNYDATFPSSVILHINQDFIEWDESNLVLRIDVGGAESPAKILDGQHRIAGFMDLKTGKPLLNVCQFERNGEMFDFEFIITIFIGLDLSEQANIFSTVNLKHTKVGKSLVYDLESYTKTRSPQKTAHEIVVALDQNKSSPFYGRVKRLGFKNGNEENLTQAMLVEEILKLISKDPMKDRDILIRQEKKSFSSFRKAELEVYPIADGKVYRDFFIKDDDKFIILSIIAFFKSVLKKWPQSWLVSNKKSVLNKTVGVKALFRILKYILVNEMKSSEEIEEQAVKVEFYNKWLDRVEIDDNYFSELDAVSVSEGKIFNAIKDSF</sequence>
<dbReference type="Proteomes" id="UP001595962">
    <property type="component" value="Unassembled WGS sequence"/>
</dbReference>
<evidence type="ECO:0000313" key="2">
    <source>
        <dbReference type="Proteomes" id="UP001595962"/>
    </source>
</evidence>
<gene>
    <name evidence="1" type="ORF">ACFO3I_03370</name>
</gene>
<dbReference type="RefSeq" id="WP_377331749.1">
    <property type="nucleotide sequence ID" value="NZ_JBHSGB010000003.1"/>
</dbReference>
<dbReference type="EMBL" id="JBHSGB010000003">
    <property type="protein sequence ID" value="MFC4654063.1"/>
    <property type="molecule type" value="Genomic_DNA"/>
</dbReference>
<accession>A0ABV9JI03</accession>
<dbReference type="NCBIfam" id="TIGR03187">
    <property type="entry name" value="DGQHR"/>
    <property type="match status" value="1"/>
</dbReference>
<proteinExistence type="predicted"/>
<evidence type="ECO:0000313" key="1">
    <source>
        <dbReference type="EMBL" id="MFC4654063.1"/>
    </source>
</evidence>
<protein>
    <submittedName>
        <fullName evidence="1">DGQHR domain-containing protein</fullName>
    </submittedName>
</protein>
<organism evidence="1 2">
    <name type="scientific">Rheinheimera marina</name>
    <dbReference type="NCBI Taxonomy" id="1774958"/>
    <lineage>
        <taxon>Bacteria</taxon>
        <taxon>Pseudomonadati</taxon>
        <taxon>Pseudomonadota</taxon>
        <taxon>Gammaproteobacteria</taxon>
        <taxon>Chromatiales</taxon>
        <taxon>Chromatiaceae</taxon>
        <taxon>Rheinheimera</taxon>
    </lineage>
</organism>